<reference evidence="3" key="2">
    <citation type="submission" date="2020-09" db="EMBL/GenBank/DDBJ databases">
        <authorList>
            <person name="Sun Q."/>
            <person name="Zhou Y."/>
        </authorList>
    </citation>
    <scope>NUCLEOTIDE SEQUENCE</scope>
    <source>
        <strain evidence="3">CGMCC 1.15254</strain>
    </source>
</reference>
<evidence type="ECO:0000256" key="1">
    <source>
        <dbReference type="SAM" id="Phobius"/>
    </source>
</evidence>
<keyword evidence="1" id="KW-0812">Transmembrane</keyword>
<gene>
    <name evidence="3" type="ORF">GCM10011332_19420</name>
</gene>
<evidence type="ECO:0000256" key="2">
    <source>
        <dbReference type="SAM" id="SignalP"/>
    </source>
</evidence>
<dbReference type="RefSeq" id="WP_188664305.1">
    <property type="nucleotide sequence ID" value="NZ_BMHV01000012.1"/>
</dbReference>
<comment type="caution">
    <text evidence="3">The sequence shown here is derived from an EMBL/GenBank/DDBJ whole genome shotgun (WGS) entry which is preliminary data.</text>
</comment>
<keyword evidence="1" id="KW-0472">Membrane</keyword>
<keyword evidence="2" id="KW-0732">Signal</keyword>
<dbReference type="AlphaFoldDB" id="A0A917C083"/>
<keyword evidence="1" id="KW-1133">Transmembrane helix</keyword>
<accession>A0A917C083</accession>
<dbReference type="Proteomes" id="UP000632498">
    <property type="component" value="Unassembled WGS sequence"/>
</dbReference>
<organism evidence="3 4">
    <name type="scientific">Terasakiella brassicae</name>
    <dbReference type="NCBI Taxonomy" id="1634917"/>
    <lineage>
        <taxon>Bacteria</taxon>
        <taxon>Pseudomonadati</taxon>
        <taxon>Pseudomonadota</taxon>
        <taxon>Alphaproteobacteria</taxon>
        <taxon>Rhodospirillales</taxon>
        <taxon>Terasakiellaceae</taxon>
        <taxon>Terasakiella</taxon>
    </lineage>
</organism>
<protein>
    <recommendedName>
        <fullName evidence="5">Cobalt ABC transporter permease</fullName>
    </recommendedName>
</protein>
<name>A0A917C083_9PROT</name>
<sequence length="189" mass="20318">MRKFLVLIALLALTTPADAHKVIASAWTDGADIEGEVGLSNGDVALEGTAVEVFDLDDNLLGETKIGKEGLFRFTPTKAIPHKFRANLGAGHVATLIMQVDELPDHLKGETAPVQTPSQSTDQSVAVSGDMQKLVAKAVRKEIQPLRKEIASYKEKNDLQTIMGGIGYILGLTGIAFYMAARCKEKKGE</sequence>
<feature type="transmembrane region" description="Helical" evidence="1">
    <location>
        <begin position="162"/>
        <end position="181"/>
    </location>
</feature>
<keyword evidence="4" id="KW-1185">Reference proteome</keyword>
<feature type="signal peptide" evidence="2">
    <location>
        <begin position="1"/>
        <end position="19"/>
    </location>
</feature>
<evidence type="ECO:0008006" key="5">
    <source>
        <dbReference type="Google" id="ProtNLM"/>
    </source>
</evidence>
<evidence type="ECO:0000313" key="4">
    <source>
        <dbReference type="Proteomes" id="UP000632498"/>
    </source>
</evidence>
<dbReference type="EMBL" id="BMHV01000012">
    <property type="protein sequence ID" value="GGF65488.1"/>
    <property type="molecule type" value="Genomic_DNA"/>
</dbReference>
<feature type="chain" id="PRO_5037644998" description="Cobalt ABC transporter permease" evidence="2">
    <location>
        <begin position="20"/>
        <end position="189"/>
    </location>
</feature>
<proteinExistence type="predicted"/>
<evidence type="ECO:0000313" key="3">
    <source>
        <dbReference type="EMBL" id="GGF65488.1"/>
    </source>
</evidence>
<reference evidence="3" key="1">
    <citation type="journal article" date="2014" name="Int. J. Syst. Evol. Microbiol.">
        <title>Complete genome sequence of Corynebacterium casei LMG S-19264T (=DSM 44701T), isolated from a smear-ripened cheese.</title>
        <authorList>
            <consortium name="US DOE Joint Genome Institute (JGI-PGF)"/>
            <person name="Walter F."/>
            <person name="Albersmeier A."/>
            <person name="Kalinowski J."/>
            <person name="Ruckert C."/>
        </authorList>
    </citation>
    <scope>NUCLEOTIDE SEQUENCE</scope>
    <source>
        <strain evidence="3">CGMCC 1.15254</strain>
    </source>
</reference>